<evidence type="ECO:0000259" key="2">
    <source>
        <dbReference type="Pfam" id="PF05448"/>
    </source>
</evidence>
<proteinExistence type="predicted"/>
<protein>
    <submittedName>
        <fullName evidence="3">Alpha/beta hydrolase</fullName>
    </submittedName>
</protein>
<gene>
    <name evidence="3" type="ORF">FSB76_03385</name>
</gene>
<dbReference type="InterPro" id="IPR029058">
    <property type="entry name" value="AB_hydrolase_fold"/>
</dbReference>
<dbReference type="AlphaFoldDB" id="A0A5B8VTV2"/>
<evidence type="ECO:0000313" key="4">
    <source>
        <dbReference type="Proteomes" id="UP000321362"/>
    </source>
</evidence>
<dbReference type="PANTHER" id="PTHR47381">
    <property type="entry name" value="ALPHA/BETA-HYDROLASES SUPERFAMILY PROTEIN"/>
    <property type="match status" value="1"/>
</dbReference>
<reference evidence="3 4" key="1">
    <citation type="journal article" date="2013" name="J. Microbiol.">
        <title>Mucilaginibacter ginsenosidivorax sp. nov., with ginsenoside converting activity isolated from sediment.</title>
        <authorList>
            <person name="Kim J.K."/>
            <person name="Choi T.E."/>
            <person name="Liu Q.M."/>
            <person name="Park H.Y."/>
            <person name="Yi T.H."/>
            <person name="Yoon M.H."/>
            <person name="Kim S.C."/>
            <person name="Im W.T."/>
        </authorList>
    </citation>
    <scope>NUCLEOTIDE SEQUENCE [LARGE SCALE GENOMIC DNA]</scope>
    <source>
        <strain evidence="3 4">KHI28</strain>
    </source>
</reference>
<dbReference type="Proteomes" id="UP000321362">
    <property type="component" value="Chromosome"/>
</dbReference>
<organism evidence="3 4">
    <name type="scientific">Mucilaginibacter ginsenosidivorax</name>
    <dbReference type="NCBI Taxonomy" id="862126"/>
    <lineage>
        <taxon>Bacteria</taxon>
        <taxon>Pseudomonadati</taxon>
        <taxon>Bacteroidota</taxon>
        <taxon>Sphingobacteriia</taxon>
        <taxon>Sphingobacteriales</taxon>
        <taxon>Sphingobacteriaceae</taxon>
        <taxon>Mucilaginibacter</taxon>
    </lineage>
</organism>
<dbReference type="Gene3D" id="3.40.50.1820">
    <property type="entry name" value="alpha/beta hydrolase"/>
    <property type="match status" value="1"/>
</dbReference>
<dbReference type="Pfam" id="PF05448">
    <property type="entry name" value="AXE1"/>
    <property type="match status" value="1"/>
</dbReference>
<dbReference type="GO" id="GO:0016787">
    <property type="term" value="F:hydrolase activity"/>
    <property type="evidence" value="ECO:0007669"/>
    <property type="project" value="UniProtKB-KW"/>
</dbReference>
<dbReference type="InterPro" id="IPR008391">
    <property type="entry name" value="AXE1_dom"/>
</dbReference>
<feature type="domain" description="Acetyl xylan esterase" evidence="2">
    <location>
        <begin position="41"/>
        <end position="217"/>
    </location>
</feature>
<dbReference type="PANTHER" id="PTHR47381:SF3">
    <property type="entry name" value="ALPHA_BETA-HYDROLASES SUPERFAMILY PROTEIN"/>
    <property type="match status" value="1"/>
</dbReference>
<name>A0A5B8VTV2_9SPHI</name>
<feature type="signal peptide" evidence="1">
    <location>
        <begin position="1"/>
        <end position="24"/>
    </location>
</feature>
<dbReference type="KEGG" id="mgk:FSB76_03385"/>
<keyword evidence="3" id="KW-0378">Hydrolase</keyword>
<dbReference type="OrthoDB" id="3668964at2"/>
<evidence type="ECO:0000256" key="1">
    <source>
        <dbReference type="SAM" id="SignalP"/>
    </source>
</evidence>
<dbReference type="SUPFAM" id="SSF53474">
    <property type="entry name" value="alpha/beta-Hydrolases"/>
    <property type="match status" value="1"/>
</dbReference>
<feature type="chain" id="PRO_5023149692" evidence="1">
    <location>
        <begin position="25"/>
        <end position="353"/>
    </location>
</feature>
<keyword evidence="1" id="KW-0732">Signal</keyword>
<evidence type="ECO:0000313" key="3">
    <source>
        <dbReference type="EMBL" id="QEC75037.1"/>
    </source>
</evidence>
<sequence>MMLFKTRILYPTVALWLCSFASFSQQINYPPADKVAADFKKLLERPRVPLNPAFEVTKTDSVIIEHGFIYSEKNERVPMLIYKPVTGTRAHPAVVFLHGTGGRKEDNKKILYQLAKRGIMGVAIDARFHGERIAGGAHGSTEYVAAATAAWENKDKARQTHPFLFDTAFDLWRITDYLVSRPDVDANRIGMGGISMGGIETWLAASADKRIKVVVLDISVQSFKWSLDNDKWQARAGTIQGAHLQAAKDLGDSVLNKRNVKAVWDKLLPNITGEFDCPSMLRLMAPRALLVVGTENDPNCPLPGANIAYASAMQAYAAKKATSRISRDVTPKLFHTSTPEHFKMTLDWFSKWL</sequence>
<keyword evidence="4" id="KW-1185">Reference proteome</keyword>
<accession>A0A5B8VTV2</accession>
<dbReference type="RefSeq" id="WP_147052192.1">
    <property type="nucleotide sequence ID" value="NZ_CP042437.1"/>
</dbReference>
<dbReference type="EMBL" id="CP042437">
    <property type="protein sequence ID" value="QEC75037.1"/>
    <property type="molecule type" value="Genomic_DNA"/>
</dbReference>